<evidence type="ECO:0000256" key="12">
    <source>
        <dbReference type="ARBA" id="ARBA00023268"/>
    </source>
</evidence>
<protein>
    <submittedName>
        <fullName evidence="20">Membrane peptidoglycan carboxypeptidase</fullName>
    </submittedName>
</protein>
<organism evidence="20 21">
    <name type="scientific">Microlunatus parietis</name>
    <dbReference type="NCBI Taxonomy" id="682979"/>
    <lineage>
        <taxon>Bacteria</taxon>
        <taxon>Bacillati</taxon>
        <taxon>Actinomycetota</taxon>
        <taxon>Actinomycetes</taxon>
        <taxon>Propionibacteriales</taxon>
        <taxon>Propionibacteriaceae</taxon>
        <taxon>Microlunatus</taxon>
    </lineage>
</organism>
<keyword evidence="9" id="KW-0378">Hydrolase</keyword>
<dbReference type="GO" id="GO:0009252">
    <property type="term" value="P:peptidoglycan biosynthetic process"/>
    <property type="evidence" value="ECO:0007669"/>
    <property type="project" value="UniProtKB-KW"/>
</dbReference>
<dbReference type="Pfam" id="PF00912">
    <property type="entry name" value="Transgly"/>
    <property type="match status" value="1"/>
</dbReference>
<dbReference type="Gene3D" id="3.40.710.10">
    <property type="entry name" value="DD-peptidase/beta-lactamase superfamily"/>
    <property type="match status" value="1"/>
</dbReference>
<keyword evidence="17" id="KW-1133">Transmembrane helix</keyword>
<evidence type="ECO:0000313" key="21">
    <source>
        <dbReference type="Proteomes" id="UP000569914"/>
    </source>
</evidence>
<dbReference type="RefSeq" id="WP_179752653.1">
    <property type="nucleotide sequence ID" value="NZ_JACCBU010000001.1"/>
</dbReference>
<evidence type="ECO:0000256" key="16">
    <source>
        <dbReference type="SAM" id="MobiDB-lite"/>
    </source>
</evidence>
<dbReference type="SUPFAM" id="SSF56601">
    <property type="entry name" value="beta-lactamase/transpeptidase-like"/>
    <property type="match status" value="1"/>
</dbReference>
<dbReference type="SUPFAM" id="SSF53955">
    <property type="entry name" value="Lysozyme-like"/>
    <property type="match status" value="1"/>
</dbReference>
<evidence type="ECO:0000256" key="14">
    <source>
        <dbReference type="ARBA" id="ARBA00034000"/>
    </source>
</evidence>
<proteinExistence type="inferred from homology"/>
<keyword evidence="21" id="KW-1185">Reference proteome</keyword>
<evidence type="ECO:0000256" key="1">
    <source>
        <dbReference type="ARBA" id="ARBA00007090"/>
    </source>
</evidence>
<dbReference type="Gene3D" id="1.10.3810.10">
    <property type="entry name" value="Biosynthetic peptidoglycan transglycosylase-like"/>
    <property type="match status" value="1"/>
</dbReference>
<comment type="caution">
    <text evidence="20">The sequence shown here is derived from an EMBL/GenBank/DDBJ whole genome shotgun (WGS) entry which is preliminary data.</text>
</comment>
<keyword evidence="11" id="KW-0573">Peptidoglycan synthesis</keyword>
<keyword evidence="10" id="KW-0133">Cell shape</keyword>
<feature type="compositionally biased region" description="Low complexity" evidence="16">
    <location>
        <begin position="743"/>
        <end position="831"/>
    </location>
</feature>
<dbReference type="Pfam" id="PF04886">
    <property type="entry name" value="PT"/>
    <property type="match status" value="1"/>
</dbReference>
<evidence type="ECO:0000256" key="2">
    <source>
        <dbReference type="ARBA" id="ARBA00007739"/>
    </source>
</evidence>
<feature type="region of interest" description="Disordered" evidence="16">
    <location>
        <begin position="642"/>
        <end position="831"/>
    </location>
</feature>
<dbReference type="InterPro" id="IPR006970">
    <property type="entry name" value="PT"/>
</dbReference>
<dbReference type="GO" id="GO:0030288">
    <property type="term" value="C:outer membrane-bounded periplasmic space"/>
    <property type="evidence" value="ECO:0007669"/>
    <property type="project" value="TreeGrafter"/>
</dbReference>
<feature type="compositionally biased region" description="Acidic residues" evidence="16">
    <location>
        <begin position="675"/>
        <end position="703"/>
    </location>
</feature>
<dbReference type="InterPro" id="IPR050396">
    <property type="entry name" value="Glycosyltr_51/Transpeptidase"/>
</dbReference>
<evidence type="ECO:0000256" key="8">
    <source>
        <dbReference type="ARBA" id="ARBA00022737"/>
    </source>
</evidence>
<keyword evidence="12" id="KW-0511">Multifunctional enzyme</keyword>
<reference evidence="20 21" key="1">
    <citation type="submission" date="2020-07" db="EMBL/GenBank/DDBJ databases">
        <title>Sequencing the genomes of 1000 actinobacteria strains.</title>
        <authorList>
            <person name="Klenk H.-P."/>
        </authorList>
    </citation>
    <scope>NUCLEOTIDE SEQUENCE [LARGE SCALE GENOMIC DNA]</scope>
    <source>
        <strain evidence="20 21">DSM 22083</strain>
    </source>
</reference>
<keyword evidence="13" id="KW-0961">Cell wall biogenesis/degradation</keyword>
<keyword evidence="17" id="KW-0812">Transmembrane</keyword>
<sequence>MAERPLGSRRNAGQSGKNKQSKGRRWARRIVRSLVALILIGLVGATAIVVVGYQTTELPDPNADFQTATSFVYYNDGKAQLGSFATQNRQPLTFDEMPQSIKDALVSAENRDFWTDPGISITGMIRAAWAILRGESLQGGSTITQQYIKIMYLTSEQTLARKFKEVFLAYKLNKDLTKEQILEGYLNTIYFGRGAYGIQAAAKAFFDVDAEELTVPQAAALTAILNNPTVFDPDADDGHNPKLLERYRYVIQSMAETGAITPAEAAKHAKALPKFPEIEKNQRYGGPKGFLLKMVEAELLAAGFDSSTINGGGLKITTTFDKAAQNAAVKSAQKWTKKAADAADEKKSDLHAAIASVEVGTGRVLAVYGGPDYVANSRNWATTPRPTASTFKTYALAAGLEDGYSLRSYFNGNSFTPDGDPVRVRNEFNHEYGTVSLRRATAESINTAFVDLTVEMDDGPSKISKAAQAAGAPKGAGWDENTRIALGAAEVSPLDQAGAYATYANDGIHVGNHVVDSVTDAAGNVIYEAKPAEKRAVSEDIAHDVTYALSSVVEEGTGRTVQTLDRPVAGKTGTKDGVKDDITSAWFVAYTKQISTSVMYVAGDGGNEDLDDYARPGDSTFFGGTYPALTWADYMKKATKDQPVEEFEDPAWVNLDRPRDDDPGPQQQEQTRDPETEDPETEEPSEEPTEEPSEDPTEQPSEDPTEKPSEDPTEQPSEDPTEQPSEEPTEEPTEQPSEDPSGDADSGGQDSDSSSDSGGSNDQSDSDGSSDGSDSGGATEDSGGSSGSTDSDGSSGESDTSGSSGSTDSGRSGSSGSILGSDATSDGSSSG</sequence>
<dbReference type="GO" id="GO:0006508">
    <property type="term" value="P:proteolysis"/>
    <property type="evidence" value="ECO:0007669"/>
    <property type="project" value="UniProtKB-KW"/>
</dbReference>
<feature type="domain" description="Penicillin-binding protein transpeptidase" evidence="18">
    <location>
        <begin position="357"/>
        <end position="602"/>
    </location>
</feature>
<dbReference type="GO" id="GO:0071555">
    <property type="term" value="P:cell wall organization"/>
    <property type="evidence" value="ECO:0007669"/>
    <property type="project" value="UniProtKB-KW"/>
</dbReference>
<evidence type="ECO:0000256" key="15">
    <source>
        <dbReference type="ARBA" id="ARBA00049902"/>
    </source>
</evidence>
<dbReference type="InterPro" id="IPR036950">
    <property type="entry name" value="PBP_transglycosylase"/>
</dbReference>
<comment type="catalytic activity">
    <reaction evidence="14">
        <text>Preferential cleavage: (Ac)2-L-Lys-D-Ala-|-D-Ala. Also transpeptidation of peptidyl-alanyl moieties that are N-acyl substituents of D-alanine.</text>
        <dbReference type="EC" id="3.4.16.4"/>
    </reaction>
</comment>
<feature type="region of interest" description="Disordered" evidence="16">
    <location>
        <begin position="1"/>
        <end position="24"/>
    </location>
</feature>
<keyword evidence="3 20" id="KW-0121">Carboxypeptidase</keyword>
<keyword evidence="17" id="KW-0472">Membrane</keyword>
<comment type="similarity">
    <text evidence="1">In the C-terminal section; belongs to the transpeptidase family.</text>
</comment>
<evidence type="ECO:0000256" key="3">
    <source>
        <dbReference type="ARBA" id="ARBA00022645"/>
    </source>
</evidence>
<evidence type="ECO:0000256" key="5">
    <source>
        <dbReference type="ARBA" id="ARBA00022676"/>
    </source>
</evidence>
<name>A0A7Y9LDL5_9ACTN</name>
<evidence type="ECO:0000256" key="17">
    <source>
        <dbReference type="SAM" id="Phobius"/>
    </source>
</evidence>
<keyword evidence="7" id="KW-0732">Signal</keyword>
<keyword evidence="6" id="KW-0808">Transferase</keyword>
<dbReference type="InterPro" id="IPR023346">
    <property type="entry name" value="Lysozyme-like_dom_sf"/>
</dbReference>
<dbReference type="PANTHER" id="PTHR32282:SF34">
    <property type="entry name" value="PENICILLIN-BINDING PROTEIN 1A"/>
    <property type="match status" value="1"/>
</dbReference>
<evidence type="ECO:0000256" key="13">
    <source>
        <dbReference type="ARBA" id="ARBA00023316"/>
    </source>
</evidence>
<evidence type="ECO:0000256" key="6">
    <source>
        <dbReference type="ARBA" id="ARBA00022679"/>
    </source>
</evidence>
<dbReference type="InterPro" id="IPR001264">
    <property type="entry name" value="Glyco_trans_51"/>
</dbReference>
<dbReference type="AlphaFoldDB" id="A0A7Y9LDL5"/>
<comment type="similarity">
    <text evidence="2">In the N-terminal section; belongs to the glycosyltransferase 51 family.</text>
</comment>
<dbReference type="FunFam" id="1.10.3810.10:FF:000001">
    <property type="entry name" value="Penicillin-binding protein 1A"/>
    <property type="match status" value="1"/>
</dbReference>
<dbReference type="Pfam" id="PF00905">
    <property type="entry name" value="Transpeptidase"/>
    <property type="match status" value="1"/>
</dbReference>
<evidence type="ECO:0000313" key="20">
    <source>
        <dbReference type="EMBL" id="NYE72076.1"/>
    </source>
</evidence>
<dbReference type="PANTHER" id="PTHR32282">
    <property type="entry name" value="BINDING PROTEIN TRANSPEPTIDASE, PUTATIVE-RELATED"/>
    <property type="match status" value="1"/>
</dbReference>
<evidence type="ECO:0000256" key="9">
    <source>
        <dbReference type="ARBA" id="ARBA00022801"/>
    </source>
</evidence>
<keyword evidence="5" id="KW-0328">Glycosyltransferase</keyword>
<dbReference type="EMBL" id="JACCBU010000001">
    <property type="protein sequence ID" value="NYE72076.1"/>
    <property type="molecule type" value="Genomic_DNA"/>
</dbReference>
<evidence type="ECO:0000259" key="18">
    <source>
        <dbReference type="Pfam" id="PF00905"/>
    </source>
</evidence>
<keyword evidence="4" id="KW-0645">Protease</keyword>
<evidence type="ECO:0000256" key="4">
    <source>
        <dbReference type="ARBA" id="ARBA00022670"/>
    </source>
</evidence>
<evidence type="ECO:0000256" key="11">
    <source>
        <dbReference type="ARBA" id="ARBA00022984"/>
    </source>
</evidence>
<evidence type="ECO:0000259" key="19">
    <source>
        <dbReference type="Pfam" id="PF00912"/>
    </source>
</evidence>
<evidence type="ECO:0000256" key="10">
    <source>
        <dbReference type="ARBA" id="ARBA00022960"/>
    </source>
</evidence>
<comment type="catalytic activity">
    <reaction evidence="15">
        <text>[GlcNAc-(1-&gt;4)-Mur2Ac(oyl-L-Ala-gamma-D-Glu-L-Lys-D-Ala-D-Ala)](n)-di-trans,octa-cis-undecaprenyl diphosphate + beta-D-GlcNAc-(1-&gt;4)-Mur2Ac(oyl-L-Ala-gamma-D-Glu-L-Lys-D-Ala-D-Ala)-di-trans,octa-cis-undecaprenyl diphosphate = [GlcNAc-(1-&gt;4)-Mur2Ac(oyl-L-Ala-gamma-D-Glu-L-Lys-D-Ala-D-Ala)](n+1)-di-trans,octa-cis-undecaprenyl diphosphate + di-trans,octa-cis-undecaprenyl diphosphate + H(+)</text>
        <dbReference type="Rhea" id="RHEA:23708"/>
        <dbReference type="Rhea" id="RHEA-COMP:9602"/>
        <dbReference type="Rhea" id="RHEA-COMP:9603"/>
        <dbReference type="ChEBI" id="CHEBI:15378"/>
        <dbReference type="ChEBI" id="CHEBI:58405"/>
        <dbReference type="ChEBI" id="CHEBI:60033"/>
        <dbReference type="ChEBI" id="CHEBI:78435"/>
        <dbReference type="EC" id="2.4.99.28"/>
    </reaction>
</comment>
<dbReference type="InterPro" id="IPR012338">
    <property type="entry name" value="Beta-lactam/transpept-like"/>
</dbReference>
<evidence type="ECO:0000256" key="7">
    <source>
        <dbReference type="ARBA" id="ARBA00022729"/>
    </source>
</evidence>
<feature type="compositionally biased region" description="Acidic residues" evidence="16">
    <location>
        <begin position="711"/>
        <end position="742"/>
    </location>
</feature>
<accession>A0A7Y9LDL5</accession>
<dbReference type="GO" id="GO:0008955">
    <property type="term" value="F:peptidoglycan glycosyltransferase activity"/>
    <property type="evidence" value="ECO:0007669"/>
    <property type="project" value="UniProtKB-EC"/>
</dbReference>
<dbReference type="GO" id="GO:0009002">
    <property type="term" value="F:serine-type D-Ala-D-Ala carboxypeptidase activity"/>
    <property type="evidence" value="ECO:0007669"/>
    <property type="project" value="UniProtKB-EC"/>
</dbReference>
<dbReference type="InterPro" id="IPR001460">
    <property type="entry name" value="PCN-bd_Tpept"/>
</dbReference>
<feature type="domain" description="Glycosyl transferase family 51" evidence="19">
    <location>
        <begin position="81"/>
        <end position="254"/>
    </location>
</feature>
<dbReference type="GO" id="GO:0008360">
    <property type="term" value="P:regulation of cell shape"/>
    <property type="evidence" value="ECO:0007669"/>
    <property type="project" value="UniProtKB-KW"/>
</dbReference>
<dbReference type="GO" id="GO:0008658">
    <property type="term" value="F:penicillin binding"/>
    <property type="evidence" value="ECO:0007669"/>
    <property type="project" value="InterPro"/>
</dbReference>
<keyword evidence="8" id="KW-0677">Repeat</keyword>
<dbReference type="Proteomes" id="UP000569914">
    <property type="component" value="Unassembled WGS sequence"/>
</dbReference>
<feature type="transmembrane region" description="Helical" evidence="17">
    <location>
        <begin position="30"/>
        <end position="53"/>
    </location>
</feature>
<gene>
    <name evidence="20" type="ORF">BKA15_003405</name>
</gene>